<accession>D3V7J8</accession>
<reference evidence="1" key="1">
    <citation type="journal article" date="2011" name="PLoS ONE">
        <title>The entomopathogenic bacterial endosymbionts xenorhabdus and photorhabdus: convergent lifestyles from divergent genomes.</title>
        <authorList>
            <person name="Chaston J.M."/>
            <person name="Suen G."/>
            <person name="Tucker S.L."/>
            <person name="Andersen A.W."/>
            <person name="Bhasin A."/>
            <person name="Bode E."/>
            <person name="Bode H.B."/>
            <person name="Brachmann A.O."/>
            <person name="Cowles C.E."/>
            <person name="Cowles K.N."/>
            <person name="Darby C."/>
            <person name="de Leon L."/>
            <person name="Drace K."/>
            <person name="Du Z."/>
            <person name="Givaudan A."/>
            <person name="Herbert Tran E.E."/>
            <person name="Jewell K.A."/>
            <person name="Knack J.J."/>
            <person name="Krasomil-Osterfeld K.C."/>
            <person name="Kukor R."/>
            <person name="Lanois A."/>
            <person name="Latreille P."/>
            <person name="Leimgruber N.K."/>
            <person name="Lipke C.M."/>
            <person name="Liu R."/>
            <person name="Lu X."/>
            <person name="Martens E.C."/>
            <person name="Marri P.R."/>
            <person name="Medigue C."/>
            <person name="Menard M.L."/>
            <person name="Miller N.M."/>
            <person name="Morales-Soto N."/>
            <person name="Norton S."/>
            <person name="Ogier J.C."/>
            <person name="Orchard S.S."/>
            <person name="Park D."/>
            <person name="Park Y."/>
            <person name="Qurollo B.A."/>
            <person name="Sugar D.R."/>
            <person name="Richards G.R."/>
            <person name="Rouy Z."/>
            <person name="Slominski B."/>
            <person name="Slominski K."/>
            <person name="Snyder H."/>
            <person name="Tjaden B.C."/>
            <person name="van der Hoeven R."/>
            <person name="Welch R.D."/>
            <person name="Wheeler C."/>
            <person name="Xiang B."/>
            <person name="Barbazuk B."/>
            <person name="Gaudriault S."/>
            <person name="Goodner B."/>
            <person name="Slater S.C."/>
            <person name="Forst S."/>
            <person name="Goldman B.S."/>
            <person name="Goodrich-Blair H."/>
        </authorList>
    </citation>
    <scope>NUCLEOTIDE SEQUENCE [LARGE SCALE GENOMIC DNA]</scope>
    <source>
        <strain evidence="1">SS-2004</strain>
    </source>
</reference>
<evidence type="ECO:0008006" key="3">
    <source>
        <dbReference type="Google" id="ProtNLM"/>
    </source>
</evidence>
<organism evidence="1 2">
    <name type="scientific">Xenorhabdus bovienii (strain SS-2004)</name>
    <name type="common">Xenorhabdus nematophila subsp. bovienii</name>
    <dbReference type="NCBI Taxonomy" id="406818"/>
    <lineage>
        <taxon>Bacteria</taxon>
        <taxon>Pseudomonadati</taxon>
        <taxon>Pseudomonadota</taxon>
        <taxon>Gammaproteobacteria</taxon>
        <taxon>Enterobacterales</taxon>
        <taxon>Morganellaceae</taxon>
        <taxon>Xenorhabdus</taxon>
    </lineage>
</organism>
<dbReference type="HOGENOM" id="CLU_2903337_0_0_6"/>
<gene>
    <name evidence="1" type="ordered locus">XBJ1_2686</name>
</gene>
<dbReference type="EMBL" id="FN667741">
    <property type="protein sequence ID" value="CBJ81810.1"/>
    <property type="molecule type" value="Genomic_DNA"/>
</dbReference>
<dbReference type="Proteomes" id="UP000002045">
    <property type="component" value="Chromosome"/>
</dbReference>
<proteinExistence type="predicted"/>
<evidence type="ECO:0000313" key="1">
    <source>
        <dbReference type="EMBL" id="CBJ81810.1"/>
    </source>
</evidence>
<sequence length="62" mass="7158">MTTLCKKLCNLTWDRFKPLLEVLFSRYLRDSVMAFLASNNRQSNRQCRVNGGKLAKVVLPVI</sequence>
<name>D3V7J8_XENBS</name>
<protein>
    <recommendedName>
        <fullName evidence="3">Transposase</fullName>
    </recommendedName>
</protein>
<dbReference type="AlphaFoldDB" id="D3V7J8"/>
<evidence type="ECO:0000313" key="2">
    <source>
        <dbReference type="Proteomes" id="UP000002045"/>
    </source>
</evidence>
<dbReference type="KEGG" id="xbo:XBJ1_2686"/>